<reference evidence="13 14" key="2">
    <citation type="journal article" date="2013" name="Environ. Sci. Technol.">
        <title>The 4-tert-butylphenol-utilizing bacterium Sphingobium fuliginis OMI can degrade bisphenols via phenolic ring hydroxylation and meta-cleavage pathway.</title>
        <authorList>
            <person name="Ogata Y."/>
            <person name="Goda S."/>
            <person name="Toyama T."/>
            <person name="Sei K."/>
            <person name="Ike M."/>
        </authorList>
    </citation>
    <scope>NUCLEOTIDE SEQUENCE [LARGE SCALE GENOMIC DNA]</scope>
    <source>
        <strain evidence="13 14">OMI</strain>
    </source>
</reference>
<dbReference type="InterPro" id="IPR051045">
    <property type="entry name" value="TonB-dependent_transducer"/>
</dbReference>
<evidence type="ECO:0000256" key="5">
    <source>
        <dbReference type="ARBA" id="ARBA00022519"/>
    </source>
</evidence>
<comment type="subcellular location">
    <subcellularLocation>
        <location evidence="1">Cell inner membrane</location>
        <topology evidence="1">Single-pass membrane protein</topology>
        <orientation evidence="1">Periplasmic side</orientation>
    </subcellularLocation>
</comment>
<dbReference type="EMBL" id="BEWI01000031">
    <property type="protein sequence ID" value="GAY20657.1"/>
    <property type="molecule type" value="Genomic_DNA"/>
</dbReference>
<keyword evidence="4" id="KW-1003">Cell membrane</keyword>
<keyword evidence="9 11" id="KW-0472">Membrane</keyword>
<evidence type="ECO:0000259" key="12">
    <source>
        <dbReference type="PROSITE" id="PS52015"/>
    </source>
</evidence>
<feature type="domain" description="TonB C-terminal" evidence="12">
    <location>
        <begin position="123"/>
        <end position="214"/>
    </location>
</feature>
<keyword evidence="6 11" id="KW-0812">Transmembrane</keyword>
<comment type="similarity">
    <text evidence="2">Belongs to the TonB family.</text>
</comment>
<feature type="region of interest" description="Disordered" evidence="10">
    <location>
        <begin position="50"/>
        <end position="69"/>
    </location>
</feature>
<dbReference type="PANTHER" id="PTHR33446">
    <property type="entry name" value="PROTEIN TONB-RELATED"/>
    <property type="match status" value="1"/>
</dbReference>
<dbReference type="GO" id="GO:0015031">
    <property type="term" value="P:protein transport"/>
    <property type="evidence" value="ECO:0007669"/>
    <property type="project" value="UniProtKB-KW"/>
</dbReference>
<dbReference type="Gene3D" id="3.30.1150.10">
    <property type="match status" value="1"/>
</dbReference>
<evidence type="ECO:0000256" key="8">
    <source>
        <dbReference type="ARBA" id="ARBA00022989"/>
    </source>
</evidence>
<proteinExistence type="inferred from homology"/>
<evidence type="ECO:0000256" key="1">
    <source>
        <dbReference type="ARBA" id="ARBA00004383"/>
    </source>
</evidence>
<evidence type="ECO:0000256" key="2">
    <source>
        <dbReference type="ARBA" id="ARBA00006555"/>
    </source>
</evidence>
<sequence>MAAARYGADRRASLPAIALIIAVHAALIFVIMQARHHGHPRKAERLSVINLTPQPPPPAEAPPPGPSHPQIMAPPPLIEIPRALPQLVAPAPPDQTLSPAPASFSVPSIASVTTPAPSSFVQDGDLGAKMIAGKPPRYPLESRRKREQGTVLLMLTLALDGSVETVAISRSSGFARLDDAALDAVRRWRWNPVIQGGEPVRVRGVVEIPFLLKG</sequence>
<evidence type="ECO:0000313" key="14">
    <source>
        <dbReference type="Proteomes" id="UP000221538"/>
    </source>
</evidence>
<dbReference type="Pfam" id="PF03544">
    <property type="entry name" value="TonB_C"/>
    <property type="match status" value="1"/>
</dbReference>
<dbReference type="GO" id="GO:0055085">
    <property type="term" value="P:transmembrane transport"/>
    <property type="evidence" value="ECO:0007669"/>
    <property type="project" value="InterPro"/>
</dbReference>
<name>A0A292ZB10_SPHSA</name>
<evidence type="ECO:0000256" key="6">
    <source>
        <dbReference type="ARBA" id="ARBA00022692"/>
    </source>
</evidence>
<dbReference type="SUPFAM" id="SSF74653">
    <property type="entry name" value="TolA/TonB C-terminal domain"/>
    <property type="match status" value="1"/>
</dbReference>
<evidence type="ECO:0000256" key="4">
    <source>
        <dbReference type="ARBA" id="ARBA00022475"/>
    </source>
</evidence>
<dbReference type="NCBIfam" id="TIGR01352">
    <property type="entry name" value="tonB_Cterm"/>
    <property type="match status" value="1"/>
</dbReference>
<dbReference type="AlphaFoldDB" id="A0A292ZB10"/>
<evidence type="ECO:0000313" key="13">
    <source>
        <dbReference type="EMBL" id="GAY20657.1"/>
    </source>
</evidence>
<evidence type="ECO:0000256" key="9">
    <source>
        <dbReference type="ARBA" id="ARBA00023136"/>
    </source>
</evidence>
<accession>A0A292ZB10</accession>
<dbReference type="PANTHER" id="PTHR33446:SF2">
    <property type="entry name" value="PROTEIN TONB"/>
    <property type="match status" value="1"/>
</dbReference>
<evidence type="ECO:0000256" key="3">
    <source>
        <dbReference type="ARBA" id="ARBA00022448"/>
    </source>
</evidence>
<keyword evidence="8 11" id="KW-1133">Transmembrane helix</keyword>
<evidence type="ECO:0000256" key="10">
    <source>
        <dbReference type="SAM" id="MobiDB-lite"/>
    </source>
</evidence>
<organism evidence="13 14">
    <name type="scientific">Sphingobium fuliginis (strain ATCC 27551)</name>
    <dbReference type="NCBI Taxonomy" id="336203"/>
    <lineage>
        <taxon>Bacteria</taxon>
        <taxon>Pseudomonadati</taxon>
        <taxon>Pseudomonadota</taxon>
        <taxon>Alphaproteobacteria</taxon>
        <taxon>Sphingomonadales</taxon>
        <taxon>Sphingomonadaceae</taxon>
        <taxon>Sphingobium</taxon>
    </lineage>
</organism>
<evidence type="ECO:0000256" key="7">
    <source>
        <dbReference type="ARBA" id="ARBA00022927"/>
    </source>
</evidence>
<comment type="caution">
    <text evidence="13">The sequence shown here is derived from an EMBL/GenBank/DDBJ whole genome shotgun (WGS) entry which is preliminary data.</text>
</comment>
<dbReference type="PROSITE" id="PS52015">
    <property type="entry name" value="TONB_CTD"/>
    <property type="match status" value="1"/>
</dbReference>
<evidence type="ECO:0000256" key="11">
    <source>
        <dbReference type="SAM" id="Phobius"/>
    </source>
</evidence>
<protein>
    <submittedName>
        <fullName evidence="13">Ferric siderophore transport system, periplasmic binding protein TonB</fullName>
    </submittedName>
</protein>
<keyword evidence="7" id="KW-0653">Protein transport</keyword>
<dbReference type="GO" id="GO:0005886">
    <property type="term" value="C:plasma membrane"/>
    <property type="evidence" value="ECO:0007669"/>
    <property type="project" value="UniProtKB-SubCell"/>
</dbReference>
<feature type="transmembrane region" description="Helical" evidence="11">
    <location>
        <begin position="12"/>
        <end position="32"/>
    </location>
</feature>
<feature type="compositionally biased region" description="Pro residues" evidence="10">
    <location>
        <begin position="53"/>
        <end position="69"/>
    </location>
</feature>
<reference evidence="13 14" key="1">
    <citation type="journal article" date="2013" name="Biodegradation">
        <title>Occurrence of 4-tert-butylphenol (4-t-BP) biodegradation in an aquatic sample caused by the presence of Spirodela polyrrhiza and isolation of a 4-t-BP-utilizing bacterium.</title>
        <authorList>
            <person name="Ogata Y."/>
            <person name="Toyama T."/>
            <person name="Yu N."/>
            <person name="Wang X."/>
            <person name="Sei K."/>
            <person name="Ike M."/>
        </authorList>
    </citation>
    <scope>NUCLEOTIDE SEQUENCE [LARGE SCALE GENOMIC DNA]</scope>
    <source>
        <strain evidence="13 14">OMI</strain>
    </source>
</reference>
<keyword evidence="5" id="KW-0997">Cell inner membrane</keyword>
<keyword evidence="3" id="KW-0813">Transport</keyword>
<gene>
    <name evidence="13" type="ORF">SFOMI_1187</name>
</gene>
<dbReference type="InterPro" id="IPR006260">
    <property type="entry name" value="TonB/TolA_C"/>
</dbReference>
<dbReference type="Proteomes" id="UP000221538">
    <property type="component" value="Unassembled WGS sequence"/>
</dbReference>
<dbReference type="InterPro" id="IPR037682">
    <property type="entry name" value="TonB_C"/>
</dbReference>